<sequence length="67" mass="6844">MNTNIKLFQSALGLAIGLWMIACGGSVMHKKTPAVKTSSKSRVASSLPAGKSLSVTPSGNLTALSAR</sequence>
<gene>
    <name evidence="2" type="ORF">LX87_04993</name>
</gene>
<comment type="caution">
    <text evidence="2">The sequence shown here is derived from an EMBL/GenBank/DDBJ whole genome shotgun (WGS) entry which is preliminary data.</text>
</comment>
<accession>A0A327WPL5</accession>
<organism evidence="2 3">
    <name type="scientific">Larkinella arboricola</name>
    <dbReference type="NCBI Taxonomy" id="643671"/>
    <lineage>
        <taxon>Bacteria</taxon>
        <taxon>Pseudomonadati</taxon>
        <taxon>Bacteroidota</taxon>
        <taxon>Cytophagia</taxon>
        <taxon>Cytophagales</taxon>
        <taxon>Spirosomataceae</taxon>
        <taxon>Larkinella</taxon>
    </lineage>
</organism>
<evidence type="ECO:0000313" key="3">
    <source>
        <dbReference type="Proteomes" id="UP000248790"/>
    </source>
</evidence>
<dbReference type="AlphaFoldDB" id="A0A327WPL5"/>
<evidence type="ECO:0000256" key="1">
    <source>
        <dbReference type="SAM" id="MobiDB-lite"/>
    </source>
</evidence>
<proteinExistence type="predicted"/>
<dbReference type="Proteomes" id="UP000248790">
    <property type="component" value="Unassembled WGS sequence"/>
</dbReference>
<dbReference type="EMBL" id="QLMC01000007">
    <property type="protein sequence ID" value="RAJ92663.1"/>
    <property type="molecule type" value="Genomic_DNA"/>
</dbReference>
<protein>
    <recommendedName>
        <fullName evidence="4">Lipoprotein</fullName>
    </recommendedName>
</protein>
<dbReference type="OrthoDB" id="9953704at2"/>
<evidence type="ECO:0000313" key="2">
    <source>
        <dbReference type="EMBL" id="RAJ92663.1"/>
    </source>
</evidence>
<dbReference type="PROSITE" id="PS51257">
    <property type="entry name" value="PROKAR_LIPOPROTEIN"/>
    <property type="match status" value="1"/>
</dbReference>
<feature type="compositionally biased region" description="Polar residues" evidence="1">
    <location>
        <begin position="35"/>
        <end position="44"/>
    </location>
</feature>
<name>A0A327WPL5_LARAB</name>
<feature type="compositionally biased region" description="Polar residues" evidence="1">
    <location>
        <begin position="53"/>
        <end position="67"/>
    </location>
</feature>
<evidence type="ECO:0008006" key="4">
    <source>
        <dbReference type="Google" id="ProtNLM"/>
    </source>
</evidence>
<reference evidence="2 3" key="1">
    <citation type="submission" date="2018-06" db="EMBL/GenBank/DDBJ databases">
        <title>Genomic Encyclopedia of Archaeal and Bacterial Type Strains, Phase II (KMG-II): from individual species to whole genera.</title>
        <authorList>
            <person name="Goeker M."/>
        </authorList>
    </citation>
    <scope>NUCLEOTIDE SEQUENCE [LARGE SCALE GENOMIC DNA]</scope>
    <source>
        <strain evidence="2 3">DSM 21851</strain>
    </source>
</reference>
<keyword evidence="3" id="KW-1185">Reference proteome</keyword>
<feature type="region of interest" description="Disordered" evidence="1">
    <location>
        <begin position="33"/>
        <end position="67"/>
    </location>
</feature>